<protein>
    <recommendedName>
        <fullName evidence="1">DNA topoisomerase type IA zn finger domain-containing protein</fullName>
    </recommendedName>
</protein>
<organism evidence="2 3">
    <name type="scientific">Neobacillus piezotolerans</name>
    <dbReference type="NCBI Taxonomy" id="2259171"/>
    <lineage>
        <taxon>Bacteria</taxon>
        <taxon>Bacillati</taxon>
        <taxon>Bacillota</taxon>
        <taxon>Bacilli</taxon>
        <taxon>Bacillales</taxon>
        <taxon>Bacillaceae</taxon>
        <taxon>Neobacillus</taxon>
    </lineage>
</organism>
<sequence>MVVFCHNATLKVKQPIRDADVVHIGNLLPLVASKQADERLTKFRMEKIRLLLSKLYIQDRHARKIQSQNHIRNIKSSMEERKLHIANNICPRCGGHLITRIGKGGSFKGCSNYPKCRFIA</sequence>
<dbReference type="GO" id="GO:0005694">
    <property type="term" value="C:chromosome"/>
    <property type="evidence" value="ECO:0007669"/>
    <property type="project" value="InterPro"/>
</dbReference>
<proteinExistence type="predicted"/>
<reference evidence="2 3" key="1">
    <citation type="submission" date="2018-07" db="EMBL/GenBank/DDBJ databases">
        <title>Bacillus sp. YLB-04 draft genome sequence.</title>
        <authorList>
            <person name="Yu L."/>
            <person name="Tang X."/>
        </authorList>
    </citation>
    <scope>NUCLEOTIDE SEQUENCE [LARGE SCALE GENOMIC DNA]</scope>
    <source>
        <strain evidence="2 3">YLB-04</strain>
    </source>
</reference>
<evidence type="ECO:0000313" key="3">
    <source>
        <dbReference type="Proteomes" id="UP000257144"/>
    </source>
</evidence>
<accession>A0A3D8GNR9</accession>
<dbReference type="GO" id="GO:0006265">
    <property type="term" value="P:DNA topological change"/>
    <property type="evidence" value="ECO:0007669"/>
    <property type="project" value="InterPro"/>
</dbReference>
<gene>
    <name evidence="2" type="ORF">DRW41_16420</name>
</gene>
<dbReference type="GO" id="GO:0003916">
    <property type="term" value="F:DNA topoisomerase activity"/>
    <property type="evidence" value="ECO:0007669"/>
    <property type="project" value="InterPro"/>
</dbReference>
<dbReference type="SUPFAM" id="SSF57783">
    <property type="entry name" value="Zinc beta-ribbon"/>
    <property type="match status" value="1"/>
</dbReference>
<feature type="domain" description="DNA topoisomerase type IA zn finger" evidence="1">
    <location>
        <begin position="88"/>
        <end position="119"/>
    </location>
</feature>
<dbReference type="GO" id="GO:0003677">
    <property type="term" value="F:DNA binding"/>
    <property type="evidence" value="ECO:0007669"/>
    <property type="project" value="InterPro"/>
</dbReference>
<keyword evidence="3" id="KW-1185">Reference proteome</keyword>
<evidence type="ECO:0000259" key="1">
    <source>
        <dbReference type="Pfam" id="PF01396"/>
    </source>
</evidence>
<dbReference type="Proteomes" id="UP000257144">
    <property type="component" value="Unassembled WGS sequence"/>
</dbReference>
<dbReference type="Gene3D" id="3.30.65.10">
    <property type="entry name" value="Bacterial Topoisomerase I, domain 1"/>
    <property type="match status" value="1"/>
</dbReference>
<evidence type="ECO:0000313" key="2">
    <source>
        <dbReference type="EMBL" id="RDU35726.1"/>
    </source>
</evidence>
<dbReference type="AlphaFoldDB" id="A0A3D8GNR9"/>
<comment type="caution">
    <text evidence="2">The sequence shown here is derived from an EMBL/GenBank/DDBJ whole genome shotgun (WGS) entry which is preliminary data.</text>
</comment>
<dbReference type="InterPro" id="IPR013498">
    <property type="entry name" value="Topo_IA_Znf"/>
</dbReference>
<dbReference type="EMBL" id="QNQT01000008">
    <property type="protein sequence ID" value="RDU35726.1"/>
    <property type="molecule type" value="Genomic_DNA"/>
</dbReference>
<name>A0A3D8GNR9_9BACI</name>
<dbReference type="Pfam" id="PF01396">
    <property type="entry name" value="Zn_ribbon_Top1"/>
    <property type="match status" value="1"/>
</dbReference>